<evidence type="ECO:0000256" key="6">
    <source>
        <dbReference type="ARBA" id="ARBA00023136"/>
    </source>
</evidence>
<evidence type="ECO:0000313" key="10">
    <source>
        <dbReference type="EMBL" id="KAL0268773.1"/>
    </source>
</evidence>
<comment type="similarity">
    <text evidence="8">Belongs to the DHHC palmitoyltransferase family.</text>
</comment>
<comment type="catalytic activity">
    <reaction evidence="8">
        <text>L-cysteinyl-[protein] + hexadecanoyl-CoA = S-hexadecanoyl-L-cysteinyl-[protein] + CoA</text>
        <dbReference type="Rhea" id="RHEA:36683"/>
        <dbReference type="Rhea" id="RHEA-COMP:10131"/>
        <dbReference type="Rhea" id="RHEA-COMP:11032"/>
        <dbReference type="ChEBI" id="CHEBI:29950"/>
        <dbReference type="ChEBI" id="CHEBI:57287"/>
        <dbReference type="ChEBI" id="CHEBI:57379"/>
        <dbReference type="ChEBI" id="CHEBI:74151"/>
        <dbReference type="EC" id="2.3.1.225"/>
    </reaction>
</comment>
<name>A0AAW2HGY7_9NEOP</name>
<dbReference type="PANTHER" id="PTHR24161">
    <property type="entry name" value="ANK_REP_REGION DOMAIN-CONTAINING PROTEIN-RELATED"/>
    <property type="match status" value="1"/>
</dbReference>
<protein>
    <recommendedName>
        <fullName evidence="8">Palmitoyltransferase</fullName>
        <ecNumber evidence="8">2.3.1.225</ecNumber>
    </recommendedName>
</protein>
<evidence type="ECO:0000256" key="8">
    <source>
        <dbReference type="RuleBase" id="RU079119"/>
    </source>
</evidence>
<feature type="repeat" description="ANK" evidence="7">
    <location>
        <begin position="118"/>
        <end position="150"/>
    </location>
</feature>
<feature type="transmembrane region" description="Helical" evidence="8">
    <location>
        <begin position="476"/>
        <end position="498"/>
    </location>
</feature>
<evidence type="ECO:0000256" key="3">
    <source>
        <dbReference type="ARBA" id="ARBA00022737"/>
    </source>
</evidence>
<keyword evidence="3" id="KW-0677">Repeat</keyword>
<feature type="transmembrane region" description="Helical" evidence="8">
    <location>
        <begin position="323"/>
        <end position="345"/>
    </location>
</feature>
<keyword evidence="8" id="KW-0012">Acyltransferase</keyword>
<comment type="domain">
    <text evidence="8">The DHHC domain is required for palmitoyltransferase activity.</text>
</comment>
<evidence type="ECO:0000256" key="4">
    <source>
        <dbReference type="ARBA" id="ARBA00022989"/>
    </source>
</evidence>
<feature type="domain" description="Palmitoyltransferase DHHC" evidence="9">
    <location>
        <begin position="430"/>
        <end position="562"/>
    </location>
</feature>
<keyword evidence="4 8" id="KW-1133">Transmembrane helix</keyword>
<comment type="caution">
    <text evidence="10">The sequence shown here is derived from an EMBL/GenBank/DDBJ whole genome shotgun (WGS) entry which is preliminary data.</text>
</comment>
<dbReference type="PROSITE" id="PS50216">
    <property type="entry name" value="DHHC"/>
    <property type="match status" value="1"/>
</dbReference>
<gene>
    <name evidence="10" type="ORF">PYX00_010589</name>
</gene>
<evidence type="ECO:0000256" key="5">
    <source>
        <dbReference type="ARBA" id="ARBA00023043"/>
    </source>
</evidence>
<keyword evidence="6 8" id="KW-0472">Membrane</keyword>
<dbReference type="InterPro" id="IPR001594">
    <property type="entry name" value="Palmitoyltrfase_DHHC"/>
</dbReference>
<dbReference type="AlphaFoldDB" id="A0AAW2HGY7"/>
<dbReference type="SUPFAM" id="SSF48403">
    <property type="entry name" value="Ankyrin repeat"/>
    <property type="match status" value="1"/>
</dbReference>
<sequence length="634" mass="71527">MNKFEKLQSLSGSCNAGSTVKYGGCIDDHTDQSAIFQEPIPKPDPLADLDCSNFDIVKATQYGALDRVKELIEAGYDVNQADSETVTLLHWAAINNRKELIKYFHSQGAIIDAIGGELQATPLHWATRQGHLQTVILLMQMGADPSLRDGEGCSCLHLAAQFGHTAIVAYLVAKGLNPNLQDKNGMTPLMWSAYKVTSLDPTRLLLTLGACSGAQDKFHGNTALHWAIQARNHVAVNTLIMSGADLHIPNNQGVTPCNMILKDKVPQWIGSKVLEKVREDIPTPGFFLQRLARDKRLRYWSMLATPFLGFYVVGLIFQSNQDYTVKLGLIGFSYIVIYFAGKFLFDDRLINVLPMAIYLATKFWMYVTWAVYIAPVSSPVLSILFISMSAVLWFYFLKSWRGDPGVIAYTQEEKFRTIIELAERGGFEPQWFCSTCLVRRPIRSKHCAMCNRCIAKFDHHCPWVGNCIGAKNHKHFIGYLCMLLVMCVFVVFGSAEYWKRMCKITPVSESLWLAIGDSLSCEGWISWVAVNAIVHSIWVATLFGCQLYQISCLGMTTNERMNVGRYKHFHPDGDIHTTRSPFDRGGCQNIIDLLGFRCFGLFKPDPTDWMTQYQVVHRIEDTPLLNEKDNYQYV</sequence>
<evidence type="ECO:0000256" key="7">
    <source>
        <dbReference type="PROSITE-ProRule" id="PRU00023"/>
    </source>
</evidence>
<organism evidence="10">
    <name type="scientific">Menopon gallinae</name>
    <name type="common">poultry shaft louse</name>
    <dbReference type="NCBI Taxonomy" id="328185"/>
    <lineage>
        <taxon>Eukaryota</taxon>
        <taxon>Metazoa</taxon>
        <taxon>Ecdysozoa</taxon>
        <taxon>Arthropoda</taxon>
        <taxon>Hexapoda</taxon>
        <taxon>Insecta</taxon>
        <taxon>Pterygota</taxon>
        <taxon>Neoptera</taxon>
        <taxon>Paraneoptera</taxon>
        <taxon>Psocodea</taxon>
        <taxon>Troctomorpha</taxon>
        <taxon>Phthiraptera</taxon>
        <taxon>Amblycera</taxon>
        <taxon>Menoponidae</taxon>
        <taxon>Menopon</taxon>
    </lineage>
</organism>
<dbReference type="PROSITE" id="PS50297">
    <property type="entry name" value="ANK_REP_REGION"/>
    <property type="match status" value="3"/>
</dbReference>
<dbReference type="Pfam" id="PF01529">
    <property type="entry name" value="DHHC"/>
    <property type="match status" value="1"/>
</dbReference>
<dbReference type="GO" id="GO:0016020">
    <property type="term" value="C:membrane"/>
    <property type="evidence" value="ECO:0007669"/>
    <property type="project" value="UniProtKB-SubCell"/>
</dbReference>
<dbReference type="PROSITE" id="PS50088">
    <property type="entry name" value="ANK_REPEAT"/>
    <property type="match status" value="3"/>
</dbReference>
<dbReference type="GO" id="GO:0019706">
    <property type="term" value="F:protein-cysteine S-palmitoyltransferase activity"/>
    <property type="evidence" value="ECO:0007669"/>
    <property type="project" value="UniProtKB-EC"/>
</dbReference>
<dbReference type="PANTHER" id="PTHR24161:SF85">
    <property type="entry name" value="PALMITOYLTRANSFERASE HIP14"/>
    <property type="match status" value="1"/>
</dbReference>
<dbReference type="SMART" id="SM00248">
    <property type="entry name" value="ANK"/>
    <property type="match status" value="5"/>
</dbReference>
<accession>A0AAW2HGY7</accession>
<feature type="repeat" description="ANK" evidence="7">
    <location>
        <begin position="151"/>
        <end position="183"/>
    </location>
</feature>
<reference evidence="10" key="1">
    <citation type="journal article" date="2024" name="Gigascience">
        <title>Chromosome-level genome of the poultry shaft louse Menopon gallinae provides insight into the host-switching and adaptive evolution of parasitic lice.</title>
        <authorList>
            <person name="Xu Y."/>
            <person name="Ma L."/>
            <person name="Liu S."/>
            <person name="Liang Y."/>
            <person name="Liu Q."/>
            <person name="He Z."/>
            <person name="Tian L."/>
            <person name="Duan Y."/>
            <person name="Cai W."/>
            <person name="Li H."/>
            <person name="Song F."/>
        </authorList>
    </citation>
    <scope>NUCLEOTIDE SEQUENCE</scope>
    <source>
        <strain evidence="10">Cailab_2023a</strain>
    </source>
</reference>
<feature type="transmembrane region" description="Helical" evidence="8">
    <location>
        <begin position="380"/>
        <end position="397"/>
    </location>
</feature>
<feature type="repeat" description="ANK" evidence="7">
    <location>
        <begin position="219"/>
        <end position="251"/>
    </location>
</feature>
<evidence type="ECO:0000256" key="1">
    <source>
        <dbReference type="ARBA" id="ARBA00004141"/>
    </source>
</evidence>
<proteinExistence type="inferred from homology"/>
<keyword evidence="5 7" id="KW-0040">ANK repeat</keyword>
<keyword evidence="2 8" id="KW-0812">Transmembrane</keyword>
<feature type="transmembrane region" description="Helical" evidence="8">
    <location>
        <begin position="299"/>
        <end position="317"/>
    </location>
</feature>
<evidence type="ECO:0000256" key="2">
    <source>
        <dbReference type="ARBA" id="ARBA00022692"/>
    </source>
</evidence>
<feature type="transmembrane region" description="Helical" evidence="8">
    <location>
        <begin position="352"/>
        <end position="374"/>
    </location>
</feature>
<comment type="subcellular location">
    <subcellularLocation>
        <location evidence="1">Membrane</location>
        <topology evidence="1">Multi-pass membrane protein</topology>
    </subcellularLocation>
</comment>
<dbReference type="Pfam" id="PF12796">
    <property type="entry name" value="Ank_2"/>
    <property type="match status" value="2"/>
</dbReference>
<dbReference type="InterPro" id="IPR002110">
    <property type="entry name" value="Ankyrin_rpt"/>
</dbReference>
<keyword evidence="8" id="KW-0808">Transferase</keyword>
<dbReference type="EMBL" id="JARGDH010000005">
    <property type="protein sequence ID" value="KAL0268773.1"/>
    <property type="molecule type" value="Genomic_DNA"/>
</dbReference>
<dbReference type="InterPro" id="IPR036770">
    <property type="entry name" value="Ankyrin_rpt-contain_sf"/>
</dbReference>
<dbReference type="Gene3D" id="1.25.40.20">
    <property type="entry name" value="Ankyrin repeat-containing domain"/>
    <property type="match status" value="1"/>
</dbReference>
<dbReference type="EC" id="2.3.1.225" evidence="8"/>
<evidence type="ECO:0000259" key="9">
    <source>
        <dbReference type="Pfam" id="PF01529"/>
    </source>
</evidence>